<dbReference type="InterPro" id="IPR005218">
    <property type="entry name" value="Diacylglycerol/lipid_kinase"/>
</dbReference>
<dbReference type="GO" id="GO:0008929">
    <property type="term" value="F:methylglyoxal synthase activity"/>
    <property type="evidence" value="ECO:0007669"/>
    <property type="project" value="InterPro"/>
</dbReference>
<dbReference type="Proteomes" id="UP000813215">
    <property type="component" value="Unassembled WGS sequence"/>
</dbReference>
<evidence type="ECO:0000313" key="2">
    <source>
        <dbReference type="EMBL" id="MBW4434770.1"/>
    </source>
</evidence>
<keyword evidence="2" id="KW-0418">Kinase</keyword>
<organism evidence="2 3">
    <name type="scientific">Pelatocladus maniniholoensis HA4357-MV3</name>
    <dbReference type="NCBI Taxonomy" id="1117104"/>
    <lineage>
        <taxon>Bacteria</taxon>
        <taxon>Bacillati</taxon>
        <taxon>Cyanobacteriota</taxon>
        <taxon>Cyanophyceae</taxon>
        <taxon>Nostocales</taxon>
        <taxon>Nostocaceae</taxon>
        <taxon>Pelatocladus</taxon>
    </lineage>
</organism>
<reference evidence="2" key="2">
    <citation type="journal article" date="2022" name="Microbiol. Resour. Announc.">
        <title>Metagenome Sequencing to Explore Phylogenomics of Terrestrial Cyanobacteria.</title>
        <authorList>
            <person name="Ward R.D."/>
            <person name="Stajich J.E."/>
            <person name="Johansen J.R."/>
            <person name="Huntemann M."/>
            <person name="Clum A."/>
            <person name="Foster B."/>
            <person name="Foster B."/>
            <person name="Roux S."/>
            <person name="Palaniappan K."/>
            <person name="Varghese N."/>
            <person name="Mukherjee S."/>
            <person name="Reddy T.B.K."/>
            <person name="Daum C."/>
            <person name="Copeland A."/>
            <person name="Chen I.A."/>
            <person name="Ivanova N.N."/>
            <person name="Kyrpides N.C."/>
            <person name="Shapiro N."/>
            <person name="Eloe-Fadrosh E.A."/>
            <person name="Pietrasiak N."/>
        </authorList>
    </citation>
    <scope>NUCLEOTIDE SEQUENCE</scope>
    <source>
        <strain evidence="2">HA4357-MV3</strain>
    </source>
</reference>
<dbReference type="GO" id="GO:0016301">
    <property type="term" value="F:kinase activity"/>
    <property type="evidence" value="ECO:0007669"/>
    <property type="project" value="UniProtKB-KW"/>
</dbReference>
<keyword evidence="2" id="KW-0808">Transferase</keyword>
<sequence length="347" mass="36720">MKRSACLIFNPVAGQGDSEQELAQIRALLEPEIDLDIHFTTEDICADELAHEAVERGVDAIIASGGDGTLSAAAAAVVGSDIPFGIISRGTANAFATALGIPDTIEGACKTILQGGTRIVDTATCNGYPMVLLSGIGFEAETVEKADRESKNRFGFLAYIIAGFKQLSEFQSFDVKIETEDKVISTCAAAVTVANAAPATSVLAQGPAGLIVDDGFLDLTIVAPVNRAAAIAATFHLFQTASTGNPAERNDIGYLRAKKFKITTDPPQKVVVDGEVLGKTPVEIECLPTSLRVFVPLLEQELPPLEKLEGLPNLSIQVKQTDKPLDFGVLSHPFQSDLIQGRQGDNK</sequence>
<dbReference type="GO" id="GO:0008654">
    <property type="term" value="P:phospholipid biosynthetic process"/>
    <property type="evidence" value="ECO:0007669"/>
    <property type="project" value="InterPro"/>
</dbReference>
<dbReference type="NCBIfam" id="TIGR00147">
    <property type="entry name" value="YegS/Rv2252/BmrU family lipid kinase"/>
    <property type="match status" value="1"/>
</dbReference>
<dbReference type="SUPFAM" id="SSF111331">
    <property type="entry name" value="NAD kinase/diacylglycerol kinase-like"/>
    <property type="match status" value="1"/>
</dbReference>
<dbReference type="AlphaFoldDB" id="A0A9E3HC75"/>
<dbReference type="GO" id="GO:0019242">
    <property type="term" value="P:methylglyoxal biosynthetic process"/>
    <property type="evidence" value="ECO:0007669"/>
    <property type="project" value="InterPro"/>
</dbReference>
<dbReference type="Pfam" id="PF00781">
    <property type="entry name" value="DAGK_cat"/>
    <property type="match status" value="1"/>
</dbReference>
<dbReference type="Pfam" id="PF19279">
    <property type="entry name" value="YegS_C"/>
    <property type="match status" value="1"/>
</dbReference>
<dbReference type="SMART" id="SM00046">
    <property type="entry name" value="DAGKc"/>
    <property type="match status" value="1"/>
</dbReference>
<dbReference type="GO" id="GO:0005829">
    <property type="term" value="C:cytosol"/>
    <property type="evidence" value="ECO:0007669"/>
    <property type="project" value="TreeGrafter"/>
</dbReference>
<dbReference type="Gene3D" id="3.40.50.10330">
    <property type="entry name" value="Probable inorganic polyphosphate/atp-NAD kinase, domain 1"/>
    <property type="match status" value="1"/>
</dbReference>
<name>A0A9E3HC75_9NOST</name>
<dbReference type="PANTHER" id="PTHR30492">
    <property type="entry name" value="METHYLGLYOXAL SYNTHASE"/>
    <property type="match status" value="1"/>
</dbReference>
<gene>
    <name evidence="2" type="ORF">KME28_24425</name>
</gene>
<accession>A0A9E3HC75</accession>
<dbReference type="NCBIfam" id="NF002033">
    <property type="entry name" value="PRK00861.1"/>
    <property type="match status" value="1"/>
</dbReference>
<dbReference type="InterPro" id="IPR004363">
    <property type="entry name" value="Methylgl_synth"/>
</dbReference>
<evidence type="ECO:0000313" key="3">
    <source>
        <dbReference type="Proteomes" id="UP000813215"/>
    </source>
</evidence>
<feature type="domain" description="DAGKc" evidence="1">
    <location>
        <begin position="1"/>
        <end position="129"/>
    </location>
</feature>
<proteinExistence type="predicted"/>
<evidence type="ECO:0000259" key="1">
    <source>
        <dbReference type="PROSITE" id="PS50146"/>
    </source>
</evidence>
<dbReference type="Gene3D" id="2.60.200.40">
    <property type="match status" value="1"/>
</dbReference>
<protein>
    <submittedName>
        <fullName evidence="2">YegS/Rv2252/BmrU family lipid kinase</fullName>
    </submittedName>
</protein>
<dbReference type="EMBL" id="JAHHHW010000143">
    <property type="protein sequence ID" value="MBW4434770.1"/>
    <property type="molecule type" value="Genomic_DNA"/>
</dbReference>
<dbReference type="InterPro" id="IPR001206">
    <property type="entry name" value="Diacylglycerol_kinase_cat_dom"/>
</dbReference>
<reference evidence="2" key="1">
    <citation type="submission" date="2021-05" db="EMBL/GenBank/DDBJ databases">
        <authorList>
            <person name="Pietrasiak N."/>
            <person name="Ward R."/>
            <person name="Stajich J.E."/>
            <person name="Kurbessoian T."/>
        </authorList>
    </citation>
    <scope>NUCLEOTIDE SEQUENCE</scope>
    <source>
        <strain evidence="2">HA4357-MV3</strain>
    </source>
</reference>
<comment type="caution">
    <text evidence="2">The sequence shown here is derived from an EMBL/GenBank/DDBJ whole genome shotgun (WGS) entry which is preliminary data.</text>
</comment>
<dbReference type="GO" id="GO:0005524">
    <property type="term" value="F:ATP binding"/>
    <property type="evidence" value="ECO:0007669"/>
    <property type="project" value="InterPro"/>
</dbReference>
<dbReference type="PANTHER" id="PTHR30492:SF0">
    <property type="entry name" value="METHYLGLYOXAL SYNTHASE"/>
    <property type="match status" value="1"/>
</dbReference>
<dbReference type="InterPro" id="IPR017438">
    <property type="entry name" value="ATP-NAD_kinase_N"/>
</dbReference>
<dbReference type="InterPro" id="IPR045540">
    <property type="entry name" value="YegS/DAGK_C"/>
</dbReference>
<dbReference type="PROSITE" id="PS50146">
    <property type="entry name" value="DAGK"/>
    <property type="match status" value="1"/>
</dbReference>
<dbReference type="InterPro" id="IPR016064">
    <property type="entry name" value="NAD/diacylglycerol_kinase_sf"/>
</dbReference>